<sequence length="389" mass="43432">MPWYQGLSAAEKAIALALHKSDQQHLTITEAQAKITKILEGKETLVEEDAGYDSGADHDDVAVDDRILTVQEFEALPEKGRLNPFKLRTVQPGIELHFADKSKGKVADLGNRLAEDPELARRLPAVKIGVYKGRVYSFDTRRVVACQMARAKNPAVVISFEKINEKDKATRVSSVYGARPWMGIVTAMREAGMRSGSRPHINPAYEAQLSDRVHLSWDITSHIGFPKEQPKISEEGDDDAEAKAVATEVINDVKEEQREKGSGESGVLPAEPTDDLFSGLEKRPEPEKGMLLAELEKLEKDLAEWAKGAEATLSSQRQIEHAQQIWAYIVSARKQGLNRSALNGWMLDDVFERVNLLPRNAKTQFLWEWRIPRDPGNSRAPLIRKLRGG</sequence>
<feature type="compositionally biased region" description="Basic and acidic residues" evidence="1">
    <location>
        <begin position="252"/>
        <end position="262"/>
    </location>
</feature>
<feature type="region of interest" description="Disordered" evidence="1">
    <location>
        <begin position="252"/>
        <end position="283"/>
    </location>
</feature>
<dbReference type="EMBL" id="VFOP01000001">
    <property type="protein sequence ID" value="TQL50692.1"/>
    <property type="molecule type" value="Genomic_DNA"/>
</dbReference>
<keyword evidence="3" id="KW-1185">Reference proteome</keyword>
<organism evidence="2 3">
    <name type="scientific">Ornithinicoccus hortensis</name>
    <dbReference type="NCBI Taxonomy" id="82346"/>
    <lineage>
        <taxon>Bacteria</taxon>
        <taxon>Bacillati</taxon>
        <taxon>Actinomycetota</taxon>
        <taxon>Actinomycetes</taxon>
        <taxon>Micrococcales</taxon>
        <taxon>Intrasporangiaceae</taxon>
        <taxon>Ornithinicoccus</taxon>
    </lineage>
</organism>
<comment type="caution">
    <text evidence="2">The sequence shown here is derived from an EMBL/GenBank/DDBJ whole genome shotgun (WGS) entry which is preliminary data.</text>
</comment>
<evidence type="ECO:0000256" key="1">
    <source>
        <dbReference type="SAM" id="MobiDB-lite"/>
    </source>
</evidence>
<proteinExistence type="predicted"/>
<accession>A0A542YRG5</accession>
<protein>
    <submittedName>
        <fullName evidence="2">Uncharacterized protein</fullName>
    </submittedName>
</protein>
<dbReference type="Proteomes" id="UP000319516">
    <property type="component" value="Unassembled WGS sequence"/>
</dbReference>
<evidence type="ECO:0000313" key="3">
    <source>
        <dbReference type="Proteomes" id="UP000319516"/>
    </source>
</evidence>
<gene>
    <name evidence="2" type="ORF">FB467_1806</name>
</gene>
<name>A0A542YRG5_9MICO</name>
<dbReference type="RefSeq" id="WP_141784791.1">
    <property type="nucleotide sequence ID" value="NZ_BAAAIK010000002.1"/>
</dbReference>
<evidence type="ECO:0000313" key="2">
    <source>
        <dbReference type="EMBL" id="TQL50692.1"/>
    </source>
</evidence>
<reference evidence="2 3" key="1">
    <citation type="submission" date="2019-06" db="EMBL/GenBank/DDBJ databases">
        <title>Sequencing the genomes of 1000 actinobacteria strains.</title>
        <authorList>
            <person name="Klenk H.-P."/>
        </authorList>
    </citation>
    <scope>NUCLEOTIDE SEQUENCE [LARGE SCALE GENOMIC DNA]</scope>
    <source>
        <strain evidence="2 3">DSM 12335</strain>
    </source>
</reference>
<dbReference type="AlphaFoldDB" id="A0A542YRG5"/>